<organism evidence="1 2">
    <name type="scientific">Zizania palustris</name>
    <name type="common">Northern wild rice</name>
    <dbReference type="NCBI Taxonomy" id="103762"/>
    <lineage>
        <taxon>Eukaryota</taxon>
        <taxon>Viridiplantae</taxon>
        <taxon>Streptophyta</taxon>
        <taxon>Embryophyta</taxon>
        <taxon>Tracheophyta</taxon>
        <taxon>Spermatophyta</taxon>
        <taxon>Magnoliopsida</taxon>
        <taxon>Liliopsida</taxon>
        <taxon>Poales</taxon>
        <taxon>Poaceae</taxon>
        <taxon>BOP clade</taxon>
        <taxon>Oryzoideae</taxon>
        <taxon>Oryzeae</taxon>
        <taxon>Zizaniinae</taxon>
        <taxon>Zizania</taxon>
    </lineage>
</organism>
<accession>A0A8J5W716</accession>
<sequence>MTPAVCSVAPGSGLRSRGACSDLPALVSGLRHLQTPALGTKALEGLRGCALRHRPVGHSTASRLQAPLGARRPVNARLAPSAF</sequence>
<protein>
    <submittedName>
        <fullName evidence="1">Uncharacterized protein</fullName>
    </submittedName>
</protein>
<name>A0A8J5W716_ZIZPA</name>
<comment type="caution">
    <text evidence="1">The sequence shown here is derived from an EMBL/GenBank/DDBJ whole genome shotgun (WGS) entry which is preliminary data.</text>
</comment>
<dbReference type="EMBL" id="JAAALK010000085">
    <property type="protein sequence ID" value="KAG8083539.1"/>
    <property type="molecule type" value="Genomic_DNA"/>
</dbReference>
<dbReference type="AlphaFoldDB" id="A0A8J5W716"/>
<evidence type="ECO:0000313" key="1">
    <source>
        <dbReference type="EMBL" id="KAG8083539.1"/>
    </source>
</evidence>
<proteinExistence type="predicted"/>
<gene>
    <name evidence="1" type="ORF">GUJ93_ZPchr0015g6758</name>
</gene>
<dbReference type="Proteomes" id="UP000729402">
    <property type="component" value="Unassembled WGS sequence"/>
</dbReference>
<keyword evidence="2" id="KW-1185">Reference proteome</keyword>
<reference evidence="1" key="1">
    <citation type="journal article" date="2021" name="bioRxiv">
        <title>Whole Genome Assembly and Annotation of Northern Wild Rice, Zizania palustris L., Supports a Whole Genome Duplication in the Zizania Genus.</title>
        <authorList>
            <person name="Haas M."/>
            <person name="Kono T."/>
            <person name="Macchietto M."/>
            <person name="Millas R."/>
            <person name="McGilp L."/>
            <person name="Shao M."/>
            <person name="Duquette J."/>
            <person name="Hirsch C.N."/>
            <person name="Kimball J."/>
        </authorList>
    </citation>
    <scope>NUCLEOTIDE SEQUENCE</scope>
    <source>
        <tissue evidence="1">Fresh leaf tissue</tissue>
    </source>
</reference>
<reference evidence="1" key="2">
    <citation type="submission" date="2021-02" db="EMBL/GenBank/DDBJ databases">
        <authorList>
            <person name="Kimball J.A."/>
            <person name="Haas M.W."/>
            <person name="Macchietto M."/>
            <person name="Kono T."/>
            <person name="Duquette J."/>
            <person name="Shao M."/>
        </authorList>
    </citation>
    <scope>NUCLEOTIDE SEQUENCE</scope>
    <source>
        <tissue evidence="1">Fresh leaf tissue</tissue>
    </source>
</reference>
<evidence type="ECO:0000313" key="2">
    <source>
        <dbReference type="Proteomes" id="UP000729402"/>
    </source>
</evidence>